<dbReference type="Gene3D" id="3.40.50.300">
    <property type="entry name" value="P-loop containing nucleotide triphosphate hydrolases"/>
    <property type="match status" value="1"/>
</dbReference>
<dbReference type="SUPFAM" id="SSF52540">
    <property type="entry name" value="P-loop containing nucleoside triphosphate hydrolases"/>
    <property type="match status" value="1"/>
</dbReference>
<proteinExistence type="predicted"/>
<dbReference type="CDD" id="cd00085">
    <property type="entry name" value="HNHc"/>
    <property type="match status" value="1"/>
</dbReference>
<dbReference type="Pfam" id="PF13391">
    <property type="entry name" value="HNH_2"/>
    <property type="match status" value="1"/>
</dbReference>
<evidence type="ECO:0000313" key="4">
    <source>
        <dbReference type="Proteomes" id="UP000636793"/>
    </source>
</evidence>
<sequence>MSITMPNVKALWTRAHNCCAFPSCTQLLTEDSVDATTGAGYVTIVGEQAHIRSPKADGPRHDPAYDESKLNSYENLILLCPTHHTMIDANDGAGHTVEGLLQMRAKHEKQQARREDIEKTFRAYVGQQYNKDDHVLFEQVDLRGPSVDSMFVDVPFACRTDVAIAEVMQEIAEGHPPEPEALESSEGQVVTGSAQALLHPDWEGNALLIGGPGQGKSTLLQYICQFHRARQLGKAEYTGEAQSLASLSEVVRWPIRLDLRDYARWATRHIGHDTKKAKAHTGSRKGRKTPKEAPQWPLLEQYVASEVVRVTGQEFKATDVAVLIATQPVIVALDGLDEVANLKHREQVSNEIVDFEGRVSTDSADLVILVATRPGATTSALWSSTAFPRFNLRRLTHGLRLLYLRRWASVASLTDEAAGKLERTFIENENVPHVRELASYPMQLAILLHLLHRRGLLPQRRTELYSEYLKTFLDREQNEDKEPLLATEREVIEACLAYLGWYIQTQTEQGKSSGSIHRSELQKVLRRHLAGNQNDQKLADQIFTAFTSRVLCLVEREKDLFQFDVQSLREYFAAAYIFDEGKRDRRDEYFTAMLRRPYWSNVCRFYVGKYSPAEVRDIRHLLQDLSKESDLGMHPMLRSTATQFLNDRAYERQKDVVLQAVVDFVLDGPGVVLAEDGLLDVSAGSALLLSTGAGRGQVVDHVKRRLAEEADENVRTALLTTLKRHADSDHDLADWWWGEFDQTWEWFTVATDLGILADLTRKRESDLADLLVTIASTSTTHWITGRLLASGYDGSSSTILRLVHDEINAGVVEVIHGATRSTPAGQLLLGASVALMRVPARNQTSTPRNRRRGNSPAKVLPAVVVATANLATRPGADAAPSVWQERLIEIAKAWGDGWVLFQAVACLPTDLDIGTLSTTVRGQQPSLSARLTIETEARANRRNADWWRTRLAVATTDVAKAEWLFSVTTCAYSQLVIDLASEVDSVVNTLPPKHFTAIRESLRHFRKLAQSRPLVLNEALRLKQVTFSARSLWLLRVMANEGGVEQIDRRLSGTFGELVGSGFGDLRELARVLGRDKKIPFATFKGHRSGFPPGGWASDVKIGAMTGKLPEEVLSAPADWPSDLVHRAVEHVENRILRAQSTLADVASANSWFESDE</sequence>
<gene>
    <name evidence="3" type="ORF">GCM10011492_09980</name>
</gene>
<dbReference type="EMBL" id="BMHI01000001">
    <property type="protein sequence ID" value="GGB22118.1"/>
    <property type="molecule type" value="Genomic_DNA"/>
</dbReference>
<feature type="domain" description="HNH nuclease" evidence="2">
    <location>
        <begin position="47"/>
        <end position="89"/>
    </location>
</feature>
<dbReference type="Proteomes" id="UP000636793">
    <property type="component" value="Unassembled WGS sequence"/>
</dbReference>
<dbReference type="InterPro" id="IPR003615">
    <property type="entry name" value="HNH_nuc"/>
</dbReference>
<protein>
    <recommendedName>
        <fullName evidence="2">HNH nuclease domain-containing protein</fullName>
    </recommendedName>
</protein>
<reference evidence="3" key="1">
    <citation type="journal article" date="2014" name="Int. J. Syst. Evol. Microbiol.">
        <title>Complete genome sequence of Corynebacterium casei LMG S-19264T (=DSM 44701T), isolated from a smear-ripened cheese.</title>
        <authorList>
            <consortium name="US DOE Joint Genome Institute (JGI-PGF)"/>
            <person name="Walter F."/>
            <person name="Albersmeier A."/>
            <person name="Kalinowski J."/>
            <person name="Ruckert C."/>
        </authorList>
    </citation>
    <scope>NUCLEOTIDE SEQUENCE</scope>
    <source>
        <strain evidence="3">CGMCC 1.15085</strain>
    </source>
</reference>
<dbReference type="RefSeq" id="WP_188835787.1">
    <property type="nucleotide sequence ID" value="NZ_BMHI01000001.1"/>
</dbReference>
<comment type="caution">
    <text evidence="3">The sequence shown here is derived from an EMBL/GenBank/DDBJ whole genome shotgun (WGS) entry which is preliminary data.</text>
</comment>
<evidence type="ECO:0000259" key="2">
    <source>
        <dbReference type="Pfam" id="PF13391"/>
    </source>
</evidence>
<feature type="compositionally biased region" description="Basic residues" evidence="1">
    <location>
        <begin position="277"/>
        <end position="288"/>
    </location>
</feature>
<organism evidence="3 4">
    <name type="scientific">Flexivirga endophytica</name>
    <dbReference type="NCBI Taxonomy" id="1849103"/>
    <lineage>
        <taxon>Bacteria</taxon>
        <taxon>Bacillati</taxon>
        <taxon>Actinomycetota</taxon>
        <taxon>Actinomycetes</taxon>
        <taxon>Micrococcales</taxon>
        <taxon>Dermacoccaceae</taxon>
        <taxon>Flexivirga</taxon>
    </lineage>
</organism>
<name>A0A916SX55_9MICO</name>
<keyword evidence="4" id="KW-1185">Reference proteome</keyword>
<accession>A0A916SX55</accession>
<feature type="region of interest" description="Disordered" evidence="1">
    <location>
        <begin position="273"/>
        <end position="292"/>
    </location>
</feature>
<evidence type="ECO:0000256" key="1">
    <source>
        <dbReference type="SAM" id="MobiDB-lite"/>
    </source>
</evidence>
<evidence type="ECO:0000313" key="3">
    <source>
        <dbReference type="EMBL" id="GGB22118.1"/>
    </source>
</evidence>
<reference evidence="3" key="2">
    <citation type="submission" date="2020-09" db="EMBL/GenBank/DDBJ databases">
        <authorList>
            <person name="Sun Q."/>
            <person name="Zhou Y."/>
        </authorList>
    </citation>
    <scope>NUCLEOTIDE SEQUENCE</scope>
    <source>
        <strain evidence="3">CGMCC 1.15085</strain>
    </source>
</reference>
<dbReference type="InterPro" id="IPR027417">
    <property type="entry name" value="P-loop_NTPase"/>
</dbReference>
<dbReference type="AlphaFoldDB" id="A0A916SX55"/>